<keyword evidence="4" id="KW-0804">Transcription</keyword>
<dbReference type="GO" id="GO:0003677">
    <property type="term" value="F:DNA binding"/>
    <property type="evidence" value="ECO:0007669"/>
    <property type="project" value="UniProtKB-KW"/>
</dbReference>
<dbReference type="AlphaFoldDB" id="A0A0F9MSE7"/>
<dbReference type="InterPro" id="IPR036388">
    <property type="entry name" value="WH-like_DNA-bd_sf"/>
</dbReference>
<organism evidence="6">
    <name type="scientific">marine sediment metagenome</name>
    <dbReference type="NCBI Taxonomy" id="412755"/>
    <lineage>
        <taxon>unclassified sequences</taxon>
        <taxon>metagenomes</taxon>
        <taxon>ecological metagenomes</taxon>
    </lineage>
</organism>
<accession>A0A0F9MSE7</accession>
<dbReference type="Gene3D" id="1.10.10.10">
    <property type="entry name" value="Winged helix-like DNA-binding domain superfamily/Winged helix DNA-binding domain"/>
    <property type="match status" value="1"/>
</dbReference>
<dbReference type="PANTHER" id="PTHR30419">
    <property type="entry name" value="HTH-TYPE TRANSCRIPTIONAL REGULATOR YBHD"/>
    <property type="match status" value="1"/>
</dbReference>
<keyword evidence="3" id="KW-0238">DNA-binding</keyword>
<evidence type="ECO:0000256" key="3">
    <source>
        <dbReference type="ARBA" id="ARBA00023125"/>
    </source>
</evidence>
<evidence type="ECO:0000256" key="2">
    <source>
        <dbReference type="ARBA" id="ARBA00023015"/>
    </source>
</evidence>
<dbReference type="InterPro" id="IPR000847">
    <property type="entry name" value="LysR_HTH_N"/>
</dbReference>
<comment type="caution">
    <text evidence="6">The sequence shown here is derived from an EMBL/GenBank/DDBJ whole genome shotgun (WGS) entry which is preliminary data.</text>
</comment>
<proteinExistence type="inferred from homology"/>
<dbReference type="InterPro" id="IPR050950">
    <property type="entry name" value="HTH-type_LysR_regulators"/>
</dbReference>
<protein>
    <recommendedName>
        <fullName evidence="5">HTH lysR-type domain-containing protein</fullName>
    </recommendedName>
</protein>
<comment type="similarity">
    <text evidence="1">Belongs to the LysR transcriptional regulatory family.</text>
</comment>
<evidence type="ECO:0000259" key="5">
    <source>
        <dbReference type="PROSITE" id="PS50931"/>
    </source>
</evidence>
<dbReference type="Pfam" id="PF03466">
    <property type="entry name" value="LysR_substrate"/>
    <property type="match status" value="1"/>
</dbReference>
<dbReference type="PROSITE" id="PS50931">
    <property type="entry name" value="HTH_LYSR"/>
    <property type="match status" value="1"/>
</dbReference>
<dbReference type="Pfam" id="PF00126">
    <property type="entry name" value="HTH_1"/>
    <property type="match status" value="1"/>
</dbReference>
<keyword evidence="2" id="KW-0805">Transcription regulation</keyword>
<dbReference type="SUPFAM" id="SSF46785">
    <property type="entry name" value="Winged helix' DNA-binding domain"/>
    <property type="match status" value="1"/>
</dbReference>
<evidence type="ECO:0000313" key="6">
    <source>
        <dbReference type="EMBL" id="KKN02302.1"/>
    </source>
</evidence>
<dbReference type="InterPro" id="IPR005119">
    <property type="entry name" value="LysR_subst-bd"/>
</dbReference>
<dbReference type="GO" id="GO:0005829">
    <property type="term" value="C:cytosol"/>
    <property type="evidence" value="ECO:0007669"/>
    <property type="project" value="TreeGrafter"/>
</dbReference>
<dbReference type="CDD" id="cd08440">
    <property type="entry name" value="PBP2_LTTR_like_4"/>
    <property type="match status" value="1"/>
</dbReference>
<dbReference type="PANTHER" id="PTHR30419:SF8">
    <property type="entry name" value="NITROGEN ASSIMILATION TRANSCRIPTIONAL ACTIVATOR-RELATED"/>
    <property type="match status" value="1"/>
</dbReference>
<evidence type="ECO:0000256" key="4">
    <source>
        <dbReference type="ARBA" id="ARBA00023163"/>
    </source>
</evidence>
<dbReference type="FunFam" id="1.10.10.10:FF:000001">
    <property type="entry name" value="LysR family transcriptional regulator"/>
    <property type="match status" value="1"/>
</dbReference>
<dbReference type="InterPro" id="IPR036390">
    <property type="entry name" value="WH_DNA-bd_sf"/>
</dbReference>
<sequence>MISDLKIQQLRYVIMVVEEGSFHSAARRLHRTQPALSMAVRELEQRLGQNLFERGSKNRLTPFGEYCVPRFRDLVGQHDRMANDVINHADGTQGHVHIATVPSVASRIMPALLAEFIARFPDINISLHDENAHYVCQMVAQGEVDLGITSIWQTNEDLEYAHLFEDKIGVVCRRDHILASCETLGWQSLQGEKLIRNGTSRLLMSTAAAQLVENSAFYISNMISLIAMLEAGAGITTLPRLAFPETNANLCFVPLHDPEVVRRIGLVKTINRTLAPAAQAMQAFLLEKLRHGAE</sequence>
<gene>
    <name evidence="6" type="ORF">LCGC14_1119110</name>
</gene>
<evidence type="ECO:0000256" key="1">
    <source>
        <dbReference type="ARBA" id="ARBA00009437"/>
    </source>
</evidence>
<dbReference type="Gene3D" id="3.40.190.10">
    <property type="entry name" value="Periplasmic binding protein-like II"/>
    <property type="match status" value="2"/>
</dbReference>
<dbReference type="SUPFAM" id="SSF53850">
    <property type="entry name" value="Periplasmic binding protein-like II"/>
    <property type="match status" value="1"/>
</dbReference>
<feature type="domain" description="HTH lysR-type" evidence="5">
    <location>
        <begin position="5"/>
        <end position="61"/>
    </location>
</feature>
<dbReference type="GO" id="GO:0003700">
    <property type="term" value="F:DNA-binding transcription factor activity"/>
    <property type="evidence" value="ECO:0007669"/>
    <property type="project" value="InterPro"/>
</dbReference>
<dbReference type="EMBL" id="LAZR01005163">
    <property type="protein sequence ID" value="KKN02302.1"/>
    <property type="molecule type" value="Genomic_DNA"/>
</dbReference>
<name>A0A0F9MSE7_9ZZZZ</name>
<dbReference type="PRINTS" id="PR00039">
    <property type="entry name" value="HTHLYSR"/>
</dbReference>
<reference evidence="6" key="1">
    <citation type="journal article" date="2015" name="Nature">
        <title>Complex archaea that bridge the gap between prokaryotes and eukaryotes.</title>
        <authorList>
            <person name="Spang A."/>
            <person name="Saw J.H."/>
            <person name="Jorgensen S.L."/>
            <person name="Zaremba-Niedzwiedzka K."/>
            <person name="Martijn J."/>
            <person name="Lind A.E."/>
            <person name="van Eijk R."/>
            <person name="Schleper C."/>
            <person name="Guy L."/>
            <person name="Ettema T.J."/>
        </authorList>
    </citation>
    <scope>NUCLEOTIDE SEQUENCE</scope>
</reference>